<keyword evidence="1 12" id="KW-0240">DNA-directed RNA polymerase</keyword>
<dbReference type="InterPro" id="IPR006171">
    <property type="entry name" value="TOPRIM_dom"/>
</dbReference>
<keyword evidence="7 12" id="KW-0863">Zinc-finger</keyword>
<feature type="region of interest" description="Disordered" evidence="15">
    <location>
        <begin position="427"/>
        <end position="460"/>
    </location>
</feature>
<dbReference type="AlphaFoldDB" id="A0A9D0YSM9"/>
<evidence type="ECO:0000256" key="2">
    <source>
        <dbReference type="ARBA" id="ARBA00022515"/>
    </source>
</evidence>
<dbReference type="InterPro" id="IPR016136">
    <property type="entry name" value="DNA_helicase_N/primase_C"/>
</dbReference>
<keyword evidence="9" id="KW-0460">Magnesium</keyword>
<organism evidence="17 18">
    <name type="scientific">Candidatus Enterenecus faecium</name>
    <dbReference type="NCBI Taxonomy" id="2840780"/>
    <lineage>
        <taxon>Bacteria</taxon>
        <taxon>Bacillati</taxon>
        <taxon>Bacillota</taxon>
        <taxon>Clostridia</taxon>
        <taxon>Eubacteriales</taxon>
        <taxon>Candidatus Enterenecus</taxon>
    </lineage>
</organism>
<evidence type="ECO:0000256" key="9">
    <source>
        <dbReference type="ARBA" id="ARBA00022842"/>
    </source>
</evidence>
<keyword evidence="3 12" id="KW-0808">Transferase</keyword>
<proteinExistence type="inferred from homology"/>
<keyword evidence="2 12" id="KW-0639">Primosome</keyword>
<dbReference type="SMART" id="SM00493">
    <property type="entry name" value="TOPRIM"/>
    <property type="match status" value="1"/>
</dbReference>
<dbReference type="EC" id="2.7.7.101" evidence="12"/>
<feature type="zinc finger region" description="CHC2-type" evidence="12 14">
    <location>
        <begin position="38"/>
        <end position="62"/>
    </location>
</feature>
<dbReference type="Proteomes" id="UP000886879">
    <property type="component" value="Unassembled WGS sequence"/>
</dbReference>
<dbReference type="GO" id="GO:0000428">
    <property type="term" value="C:DNA-directed RNA polymerase complex"/>
    <property type="evidence" value="ECO:0007669"/>
    <property type="project" value="UniProtKB-KW"/>
</dbReference>
<dbReference type="PANTHER" id="PTHR30313:SF2">
    <property type="entry name" value="DNA PRIMASE"/>
    <property type="match status" value="1"/>
</dbReference>
<evidence type="ECO:0000256" key="4">
    <source>
        <dbReference type="ARBA" id="ARBA00022695"/>
    </source>
</evidence>
<evidence type="ECO:0000256" key="1">
    <source>
        <dbReference type="ARBA" id="ARBA00022478"/>
    </source>
</evidence>
<dbReference type="CDD" id="cd03364">
    <property type="entry name" value="TOPRIM_DnaG_primases"/>
    <property type="match status" value="1"/>
</dbReference>
<dbReference type="PANTHER" id="PTHR30313">
    <property type="entry name" value="DNA PRIMASE"/>
    <property type="match status" value="1"/>
</dbReference>
<dbReference type="Gene3D" id="3.90.980.10">
    <property type="entry name" value="DNA primase, catalytic core, N-terminal domain"/>
    <property type="match status" value="1"/>
</dbReference>
<dbReference type="Pfam" id="PF01807">
    <property type="entry name" value="Zn_ribbon_DnaG"/>
    <property type="match status" value="1"/>
</dbReference>
<evidence type="ECO:0000256" key="6">
    <source>
        <dbReference type="ARBA" id="ARBA00022723"/>
    </source>
</evidence>
<evidence type="ECO:0000313" key="18">
    <source>
        <dbReference type="Proteomes" id="UP000886879"/>
    </source>
</evidence>
<evidence type="ECO:0000256" key="13">
    <source>
        <dbReference type="PIRNR" id="PIRNR002811"/>
    </source>
</evidence>
<dbReference type="InterPro" id="IPR006295">
    <property type="entry name" value="DNA_primase_DnaG"/>
</dbReference>
<comment type="cofactor">
    <cofactor evidence="12 13 14">
        <name>Zn(2+)</name>
        <dbReference type="ChEBI" id="CHEBI:29105"/>
    </cofactor>
    <text evidence="12 13 14">Binds 1 zinc ion per monomer.</text>
</comment>
<evidence type="ECO:0000256" key="3">
    <source>
        <dbReference type="ARBA" id="ARBA00022679"/>
    </source>
</evidence>
<evidence type="ECO:0000256" key="12">
    <source>
        <dbReference type="HAMAP-Rule" id="MF_00974"/>
    </source>
</evidence>
<name>A0A9D0YSM9_9FIRM</name>
<dbReference type="InterPro" id="IPR036977">
    <property type="entry name" value="DNA_primase_Znf_CHC2"/>
</dbReference>
<evidence type="ECO:0000256" key="10">
    <source>
        <dbReference type="ARBA" id="ARBA00023125"/>
    </source>
</evidence>
<dbReference type="GO" id="GO:0005737">
    <property type="term" value="C:cytoplasm"/>
    <property type="evidence" value="ECO:0007669"/>
    <property type="project" value="TreeGrafter"/>
</dbReference>
<dbReference type="SUPFAM" id="SSF57783">
    <property type="entry name" value="Zinc beta-ribbon"/>
    <property type="match status" value="1"/>
</dbReference>
<dbReference type="GO" id="GO:1990077">
    <property type="term" value="C:primosome complex"/>
    <property type="evidence" value="ECO:0007669"/>
    <property type="project" value="UniProtKB-KW"/>
</dbReference>
<dbReference type="SMART" id="SM00400">
    <property type="entry name" value="ZnF_CHCC"/>
    <property type="match status" value="1"/>
</dbReference>
<comment type="similarity">
    <text evidence="12 13">Belongs to the DnaG primase family.</text>
</comment>
<comment type="subunit">
    <text evidence="12">Monomer. Interacts with DnaB.</text>
</comment>
<keyword evidence="4 12" id="KW-0548">Nucleotidyltransferase</keyword>
<evidence type="ECO:0000256" key="5">
    <source>
        <dbReference type="ARBA" id="ARBA00022705"/>
    </source>
</evidence>
<dbReference type="InterPro" id="IPR030846">
    <property type="entry name" value="DnaG_bac"/>
</dbReference>
<dbReference type="Gene3D" id="3.90.580.10">
    <property type="entry name" value="Zinc finger, CHC2-type domain"/>
    <property type="match status" value="1"/>
</dbReference>
<reference evidence="17" key="2">
    <citation type="journal article" date="2021" name="PeerJ">
        <title>Extensive microbial diversity within the chicken gut microbiome revealed by metagenomics and culture.</title>
        <authorList>
            <person name="Gilroy R."/>
            <person name="Ravi A."/>
            <person name="Getino M."/>
            <person name="Pursley I."/>
            <person name="Horton D.L."/>
            <person name="Alikhan N.F."/>
            <person name="Baker D."/>
            <person name="Gharbi K."/>
            <person name="Hall N."/>
            <person name="Watson M."/>
            <person name="Adriaenssens E.M."/>
            <person name="Foster-Nyarko E."/>
            <person name="Jarju S."/>
            <person name="Secka A."/>
            <person name="Antonio M."/>
            <person name="Oren A."/>
            <person name="Chaudhuri R.R."/>
            <person name="La Ragione R."/>
            <person name="Hildebrand F."/>
            <person name="Pallen M.J."/>
        </authorList>
    </citation>
    <scope>NUCLEOTIDE SEQUENCE</scope>
    <source>
        <strain evidence="17">ChiGjej2B2-12916</strain>
    </source>
</reference>
<dbReference type="InterPro" id="IPR034151">
    <property type="entry name" value="TOPRIM_DnaG_bac"/>
</dbReference>
<sequence length="592" mass="66441">MAIPEQFLDELSSRLNIVDVVSAYVPLTRKGGNYWGLCPFHREKTPSFSVNESKQIFHCFGCGKGGGAVRFVMEMENLPFPEAVRKLAAQAGMEVPEDNSNGAWREKRQRILELNKEAARFYRSMLSQPEGAQVAEYIAKKRRISPKFSARFGLGAAPNAWDRLILAMREKGYDKADLIEAGLAVAGKNGGIYDKYRNRLMLPVIDVRGNVIGFTSRVMDDSTPKYLNTPETAIFKKRSILYGLNYAKNTKRPNMILVEGNIDVITLHQAGFDNTIATMGTALTEEHIRILEKYTQELVLCYDNDNAGVDATQRAIALLKGSQLQVKVLQLPKRRDDSGQLVKQDADDFIKHQGPEVFEGLLQGCANSVEYRLEEVRQGFDLSQDDQKAQYLQAAAGLVAGLNSPVEREIYGNRAADVAGISREAMAQEVEQQRRQKGRQARRQEERRSLTPTQTIQPKQRELRYTNVTSALAEEGVLRVVLLDPSYFRQLEDLPASDFSAPLLGRAYDQLRQRWQEGKPVSLAALDGVFTPEEMDHLSAVVQQPQPMHTAQAALDDYKQTILAQHRRADIHSGQDLAQLRDLLKQKKSYGG</sequence>
<dbReference type="Pfam" id="PF10410">
    <property type="entry name" value="DnaB_bind"/>
    <property type="match status" value="1"/>
</dbReference>
<dbReference type="NCBIfam" id="TIGR01391">
    <property type="entry name" value="dnaG"/>
    <property type="match status" value="1"/>
</dbReference>
<keyword evidence="11 12" id="KW-0804">Transcription</keyword>
<protein>
    <recommendedName>
        <fullName evidence="12 13">DNA primase</fullName>
        <ecNumber evidence="12">2.7.7.101</ecNumber>
    </recommendedName>
</protein>
<evidence type="ECO:0000256" key="11">
    <source>
        <dbReference type="ARBA" id="ARBA00023163"/>
    </source>
</evidence>
<gene>
    <name evidence="12" type="primary">dnaG</name>
    <name evidence="17" type="ORF">IAD31_07905</name>
</gene>
<dbReference type="Pfam" id="PF08275">
    <property type="entry name" value="DNAG_N"/>
    <property type="match status" value="1"/>
</dbReference>
<evidence type="ECO:0000256" key="14">
    <source>
        <dbReference type="PIRSR" id="PIRSR002811-1"/>
    </source>
</evidence>
<comment type="caution">
    <text evidence="17">The sequence shown here is derived from an EMBL/GenBank/DDBJ whole genome shotgun (WGS) entry which is preliminary data.</text>
</comment>
<comment type="function">
    <text evidence="12 13">RNA polymerase that catalyzes the synthesis of short RNA molecules used as primers for DNA polymerase during DNA replication.</text>
</comment>
<dbReference type="InterPro" id="IPR019475">
    <property type="entry name" value="DNA_primase_DnaB-bd"/>
</dbReference>
<keyword evidence="5 12" id="KW-0235">DNA replication</keyword>
<dbReference type="HAMAP" id="MF_00974">
    <property type="entry name" value="DNA_primase_DnaG"/>
    <property type="match status" value="1"/>
</dbReference>
<dbReference type="EMBL" id="DVFO01000087">
    <property type="protein sequence ID" value="HIQ61496.1"/>
    <property type="molecule type" value="Genomic_DNA"/>
</dbReference>
<dbReference type="InterPro" id="IPR037068">
    <property type="entry name" value="DNA_primase_core_N_sf"/>
</dbReference>
<dbReference type="InterPro" id="IPR013264">
    <property type="entry name" value="DNAG_N"/>
</dbReference>
<comment type="domain">
    <text evidence="12">Contains an N-terminal zinc-binding domain, a central core domain that contains the primase activity, and a C-terminal DnaB-binding domain.</text>
</comment>
<comment type="catalytic activity">
    <reaction evidence="12">
        <text>ssDNA + n NTP = ssDNA/pppN(pN)n-1 hybrid + (n-1) diphosphate.</text>
        <dbReference type="EC" id="2.7.7.101"/>
    </reaction>
</comment>
<reference evidence="17" key="1">
    <citation type="submission" date="2020-10" db="EMBL/GenBank/DDBJ databases">
        <authorList>
            <person name="Gilroy R."/>
        </authorList>
    </citation>
    <scope>NUCLEOTIDE SEQUENCE</scope>
    <source>
        <strain evidence="17">ChiGjej2B2-12916</strain>
    </source>
</reference>
<accession>A0A9D0YSM9</accession>
<feature type="domain" description="Toprim" evidence="16">
    <location>
        <begin position="253"/>
        <end position="334"/>
    </location>
</feature>
<evidence type="ECO:0000313" key="17">
    <source>
        <dbReference type="EMBL" id="HIQ61496.1"/>
    </source>
</evidence>
<keyword evidence="6 12" id="KW-0479">Metal-binding</keyword>
<dbReference type="PIRSF" id="PIRSF002811">
    <property type="entry name" value="DnaG"/>
    <property type="match status" value="1"/>
</dbReference>
<evidence type="ECO:0000256" key="15">
    <source>
        <dbReference type="SAM" id="MobiDB-lite"/>
    </source>
</evidence>
<dbReference type="SUPFAM" id="SSF56731">
    <property type="entry name" value="DNA primase core"/>
    <property type="match status" value="1"/>
</dbReference>
<keyword evidence="10 12" id="KW-0238">DNA-binding</keyword>
<dbReference type="GO" id="GO:0003677">
    <property type="term" value="F:DNA binding"/>
    <property type="evidence" value="ECO:0007669"/>
    <property type="project" value="UniProtKB-KW"/>
</dbReference>
<dbReference type="PROSITE" id="PS50880">
    <property type="entry name" value="TOPRIM"/>
    <property type="match status" value="1"/>
</dbReference>
<dbReference type="InterPro" id="IPR050219">
    <property type="entry name" value="DnaG_primase"/>
</dbReference>
<dbReference type="GO" id="GO:0008270">
    <property type="term" value="F:zinc ion binding"/>
    <property type="evidence" value="ECO:0007669"/>
    <property type="project" value="UniProtKB-UniRule"/>
</dbReference>
<dbReference type="Gene3D" id="3.40.1360.10">
    <property type="match status" value="1"/>
</dbReference>
<evidence type="ECO:0000259" key="16">
    <source>
        <dbReference type="PROSITE" id="PS50880"/>
    </source>
</evidence>
<dbReference type="Pfam" id="PF13155">
    <property type="entry name" value="Toprim_2"/>
    <property type="match status" value="1"/>
</dbReference>
<dbReference type="FunFam" id="3.90.580.10:FF:000001">
    <property type="entry name" value="DNA primase"/>
    <property type="match status" value="1"/>
</dbReference>
<keyword evidence="8 12" id="KW-0862">Zinc</keyword>
<dbReference type="GO" id="GO:0003899">
    <property type="term" value="F:DNA-directed RNA polymerase activity"/>
    <property type="evidence" value="ECO:0007669"/>
    <property type="project" value="UniProtKB-UniRule"/>
</dbReference>
<evidence type="ECO:0000256" key="8">
    <source>
        <dbReference type="ARBA" id="ARBA00022833"/>
    </source>
</evidence>
<dbReference type="GO" id="GO:0006269">
    <property type="term" value="P:DNA replication, synthesis of primer"/>
    <property type="evidence" value="ECO:0007669"/>
    <property type="project" value="UniProtKB-UniRule"/>
</dbReference>
<dbReference type="Gene3D" id="1.10.860.10">
    <property type="entry name" value="DNAb Helicase, Chain A"/>
    <property type="match status" value="1"/>
</dbReference>
<dbReference type="InterPro" id="IPR002694">
    <property type="entry name" value="Znf_CHC2"/>
</dbReference>
<evidence type="ECO:0000256" key="7">
    <source>
        <dbReference type="ARBA" id="ARBA00022771"/>
    </source>
</evidence>